<name>A0A176VXL9_MARPO</name>
<feature type="coiled-coil region" evidence="1">
    <location>
        <begin position="290"/>
        <end position="321"/>
    </location>
</feature>
<organism evidence="3 4">
    <name type="scientific">Marchantia polymorpha subsp. ruderalis</name>
    <dbReference type="NCBI Taxonomy" id="1480154"/>
    <lineage>
        <taxon>Eukaryota</taxon>
        <taxon>Viridiplantae</taxon>
        <taxon>Streptophyta</taxon>
        <taxon>Embryophyta</taxon>
        <taxon>Marchantiophyta</taxon>
        <taxon>Marchantiopsida</taxon>
        <taxon>Marchantiidae</taxon>
        <taxon>Marchantiales</taxon>
        <taxon>Marchantiaceae</taxon>
        <taxon>Marchantia</taxon>
    </lineage>
</organism>
<protein>
    <submittedName>
        <fullName evidence="3">Uncharacterized protein</fullName>
    </submittedName>
</protein>
<accession>A0A176VXL9</accession>
<evidence type="ECO:0000256" key="1">
    <source>
        <dbReference type="SAM" id="Coils"/>
    </source>
</evidence>
<proteinExistence type="predicted"/>
<feature type="region of interest" description="Disordered" evidence="2">
    <location>
        <begin position="106"/>
        <end position="249"/>
    </location>
</feature>
<gene>
    <name evidence="3" type="ORF">AXG93_2022s1010</name>
</gene>
<feature type="compositionally biased region" description="Basic residues" evidence="2">
    <location>
        <begin position="218"/>
        <end position="229"/>
    </location>
</feature>
<feature type="region of interest" description="Disordered" evidence="2">
    <location>
        <begin position="425"/>
        <end position="460"/>
    </location>
</feature>
<keyword evidence="4" id="KW-1185">Reference proteome</keyword>
<dbReference type="EMBL" id="LVLJ01002323">
    <property type="protein sequence ID" value="OAE25550.1"/>
    <property type="molecule type" value="Genomic_DNA"/>
</dbReference>
<evidence type="ECO:0000313" key="3">
    <source>
        <dbReference type="EMBL" id="OAE25550.1"/>
    </source>
</evidence>
<evidence type="ECO:0000256" key="2">
    <source>
        <dbReference type="SAM" id="MobiDB-lite"/>
    </source>
</evidence>
<dbReference type="AlphaFoldDB" id="A0A176VXL9"/>
<feature type="compositionally biased region" description="Basic and acidic residues" evidence="2">
    <location>
        <begin position="428"/>
        <end position="442"/>
    </location>
</feature>
<keyword evidence="1" id="KW-0175">Coiled coil</keyword>
<feature type="compositionally biased region" description="Basic and acidic residues" evidence="2">
    <location>
        <begin position="238"/>
        <end position="249"/>
    </location>
</feature>
<feature type="compositionally biased region" description="Low complexity" evidence="2">
    <location>
        <begin position="152"/>
        <end position="161"/>
    </location>
</feature>
<comment type="caution">
    <text evidence="3">The sequence shown here is derived from an EMBL/GenBank/DDBJ whole genome shotgun (WGS) entry which is preliminary data.</text>
</comment>
<reference evidence="3" key="1">
    <citation type="submission" date="2016-03" db="EMBL/GenBank/DDBJ databases">
        <title>Mechanisms controlling the formation of the plant cell surface in tip-growing cells are functionally conserved among land plants.</title>
        <authorList>
            <person name="Honkanen S."/>
            <person name="Jones V.A."/>
            <person name="Morieri G."/>
            <person name="Champion C."/>
            <person name="Hetherington A.J."/>
            <person name="Kelly S."/>
            <person name="Saint-Marcoux D."/>
            <person name="Proust H."/>
            <person name="Prescott H."/>
            <person name="Dolan L."/>
        </authorList>
    </citation>
    <scope>NUCLEOTIDE SEQUENCE [LARGE SCALE GENOMIC DNA]</scope>
    <source>
        <tissue evidence="3">Whole gametophyte</tissue>
    </source>
</reference>
<sequence>MGMKLGVPGDGPGMVAGEKPTSARFLTTSEEMAGGVCGAGVDRNSDPLGSDSMEGNATARVGGEGGSIYHLSPFLINFYRSMGCLTASERVQFPLLSRSNPGRYVKDVKVDTDTDETPACTPPTRPRAEEEPRAVRVPRKRKWDGEADQSQREAPAAPARSRATHEPSSRPKQKARKLVLPASSADTGRAAERRNSPFSGEYASARVLGSTTDLPASKARKAFGPRPRHGTPTSVPATDREWSGGRDRRSCATQFQGIAEDFYGDRDPRLRGRFAFKGGGSGVGARHADGSALQAKAAEAQREFEKQRAKLEAELHSERAQNCILTEELVRHTRLLEQCQIAHKADEELLCRLQSQCDELRAHRAEAELQIVEFEGDNRRATNGTREELVARVNRCLRGYTRWEIAAQGKVTLHELEIRAAALMSGDSRSRRDRTSAKELEPKGLPSTCAEDASAEGSSAKALLPKAVEVDLAA</sequence>
<dbReference type="Proteomes" id="UP000077202">
    <property type="component" value="Unassembled WGS sequence"/>
</dbReference>
<evidence type="ECO:0000313" key="4">
    <source>
        <dbReference type="Proteomes" id="UP000077202"/>
    </source>
</evidence>